<dbReference type="OrthoDB" id="734603at2"/>
<feature type="domain" description="Thioredoxin" evidence="6">
    <location>
        <begin position="139"/>
        <end position="281"/>
    </location>
</feature>
<dbReference type="GO" id="GO:0017004">
    <property type="term" value="P:cytochrome complex assembly"/>
    <property type="evidence" value="ECO:0007669"/>
    <property type="project" value="UniProtKB-KW"/>
</dbReference>
<dbReference type="InterPro" id="IPR036249">
    <property type="entry name" value="Thioredoxin-like_sf"/>
</dbReference>
<sequence>MFKNIISVLVLLLHLSAATFAQDSPQLDKTALQAWQGSIKDLTTRENEIYSALKNADEAQEEKLELELKALADKKLQRKAAYVTANPNSSFSVSLVSDELLFMGNYEDGSLLFSKLDGAIKQSPAGKKIEERLSILKRSAIGEHMLDFKQNDMEGKPMKFSDFKGKYVLVDFWASWCKPCRAENPNVLKAYEQYKDKGFTVLGISLDDKAESWKKAVMDDKMPWTQVSDLKGFKNEVSTYFGIQAIPSTLLINPEGIIIAKDLRGKALHRKLATLFETAESDKTLNDSISKMKRPERLKWISDYITTHPESASGAYFLSEFLKFDYQTTLEQKEELLNKFSAAAKQSEYYIPMAAALRRKKQLQPGNMAPDFTLRQANGKPLSLSSTRGKYVLIDFWASWCVPCRKAIPHLKEVYAKYKSKGFEIISLSGDQMDGSWKKALDIEKMPWLQLVDDFPGKFSPSRVGSMYEVNFLPFYVLLDKTGKILVYSGNEKEVEDKLESLLN</sequence>
<dbReference type="Pfam" id="PF00578">
    <property type="entry name" value="AhpC-TSA"/>
    <property type="match status" value="2"/>
</dbReference>
<feature type="domain" description="Thioredoxin" evidence="6">
    <location>
        <begin position="363"/>
        <end position="504"/>
    </location>
</feature>
<accession>A0A4R0MUZ9</accession>
<evidence type="ECO:0000256" key="5">
    <source>
        <dbReference type="SAM" id="SignalP"/>
    </source>
</evidence>
<dbReference type="CDD" id="cd02966">
    <property type="entry name" value="TlpA_like_family"/>
    <property type="match status" value="2"/>
</dbReference>
<dbReference type="PANTHER" id="PTHR42852">
    <property type="entry name" value="THIOL:DISULFIDE INTERCHANGE PROTEIN DSBE"/>
    <property type="match status" value="1"/>
</dbReference>
<dbReference type="SUPFAM" id="SSF52833">
    <property type="entry name" value="Thioredoxin-like"/>
    <property type="match status" value="2"/>
</dbReference>
<evidence type="ECO:0000313" key="7">
    <source>
        <dbReference type="EMBL" id="TCC90979.1"/>
    </source>
</evidence>
<dbReference type="RefSeq" id="WP_131610903.1">
    <property type="nucleotide sequence ID" value="NZ_SJSM01000016.1"/>
</dbReference>
<dbReference type="Gene3D" id="3.40.30.10">
    <property type="entry name" value="Glutaredoxin"/>
    <property type="match status" value="2"/>
</dbReference>
<dbReference type="InterPro" id="IPR050553">
    <property type="entry name" value="Thioredoxin_ResA/DsbE_sf"/>
</dbReference>
<keyword evidence="8" id="KW-1185">Reference proteome</keyword>
<dbReference type="PROSITE" id="PS51352">
    <property type="entry name" value="THIOREDOXIN_2"/>
    <property type="match status" value="2"/>
</dbReference>
<feature type="signal peptide" evidence="5">
    <location>
        <begin position="1"/>
        <end position="21"/>
    </location>
</feature>
<evidence type="ECO:0000313" key="8">
    <source>
        <dbReference type="Proteomes" id="UP000291117"/>
    </source>
</evidence>
<dbReference type="GO" id="GO:0016209">
    <property type="term" value="F:antioxidant activity"/>
    <property type="evidence" value="ECO:0007669"/>
    <property type="project" value="InterPro"/>
</dbReference>
<evidence type="ECO:0000259" key="6">
    <source>
        <dbReference type="PROSITE" id="PS51352"/>
    </source>
</evidence>
<evidence type="ECO:0000256" key="3">
    <source>
        <dbReference type="ARBA" id="ARBA00023157"/>
    </source>
</evidence>
<evidence type="ECO:0000256" key="4">
    <source>
        <dbReference type="ARBA" id="ARBA00023284"/>
    </source>
</evidence>
<dbReference type="InterPro" id="IPR000866">
    <property type="entry name" value="AhpC/TSA"/>
</dbReference>
<keyword evidence="3" id="KW-1015">Disulfide bond</keyword>
<protein>
    <submittedName>
        <fullName evidence="7">TlpA family protein disulfide reductase</fullName>
    </submittedName>
</protein>
<evidence type="ECO:0000256" key="1">
    <source>
        <dbReference type="ARBA" id="ARBA00004196"/>
    </source>
</evidence>
<gene>
    <name evidence="7" type="ORF">EZ444_19895</name>
</gene>
<dbReference type="PANTHER" id="PTHR42852:SF6">
    <property type="entry name" value="THIOL:DISULFIDE INTERCHANGE PROTEIN DSBE"/>
    <property type="match status" value="1"/>
</dbReference>
<proteinExistence type="predicted"/>
<reference evidence="7 8" key="1">
    <citation type="submission" date="2019-02" db="EMBL/GenBank/DDBJ databases">
        <title>Pedobacter sp. RP-3-8 sp. nov., isolated from Arctic soil.</title>
        <authorList>
            <person name="Dahal R.H."/>
        </authorList>
    </citation>
    <scope>NUCLEOTIDE SEQUENCE [LARGE SCALE GENOMIC DNA]</scope>
    <source>
        <strain evidence="7 8">RP-3-8</strain>
    </source>
</reference>
<organism evidence="7 8">
    <name type="scientific">Pedobacter hiemivivus</name>
    <dbReference type="NCBI Taxonomy" id="2530454"/>
    <lineage>
        <taxon>Bacteria</taxon>
        <taxon>Pseudomonadati</taxon>
        <taxon>Bacteroidota</taxon>
        <taxon>Sphingobacteriia</taxon>
        <taxon>Sphingobacteriales</taxon>
        <taxon>Sphingobacteriaceae</taxon>
        <taxon>Pedobacter</taxon>
    </lineage>
</organism>
<keyword evidence="4" id="KW-0676">Redox-active center</keyword>
<dbReference type="Proteomes" id="UP000291117">
    <property type="component" value="Unassembled WGS sequence"/>
</dbReference>
<dbReference type="GO" id="GO:0030313">
    <property type="term" value="C:cell envelope"/>
    <property type="evidence" value="ECO:0007669"/>
    <property type="project" value="UniProtKB-SubCell"/>
</dbReference>
<evidence type="ECO:0000256" key="2">
    <source>
        <dbReference type="ARBA" id="ARBA00022748"/>
    </source>
</evidence>
<comment type="caution">
    <text evidence="7">The sequence shown here is derived from an EMBL/GenBank/DDBJ whole genome shotgun (WGS) entry which is preliminary data.</text>
</comment>
<name>A0A4R0MUZ9_9SPHI</name>
<feature type="chain" id="PRO_5020245269" evidence="5">
    <location>
        <begin position="22"/>
        <end position="504"/>
    </location>
</feature>
<dbReference type="AlphaFoldDB" id="A0A4R0MUZ9"/>
<dbReference type="InterPro" id="IPR013766">
    <property type="entry name" value="Thioredoxin_domain"/>
</dbReference>
<keyword evidence="5" id="KW-0732">Signal</keyword>
<comment type="subcellular location">
    <subcellularLocation>
        <location evidence="1">Cell envelope</location>
    </subcellularLocation>
</comment>
<dbReference type="GO" id="GO:0016491">
    <property type="term" value="F:oxidoreductase activity"/>
    <property type="evidence" value="ECO:0007669"/>
    <property type="project" value="InterPro"/>
</dbReference>
<dbReference type="EMBL" id="SJSM01000016">
    <property type="protein sequence ID" value="TCC90979.1"/>
    <property type="molecule type" value="Genomic_DNA"/>
</dbReference>
<keyword evidence="2" id="KW-0201">Cytochrome c-type biogenesis</keyword>